<gene>
    <name evidence="8" type="ORF">PISL3812_05843</name>
</gene>
<proteinExistence type="inferred from homology"/>
<accession>A0A0U1LZS3</accession>
<sequence>MKDLQRGHFLQFAQLLSYSGGSSTAAPVPYDTMALQRSACLSRGVCEAVLSAATRKTSAMPIGSLPLLRVRQMRQFSSSPRRRELEVIKAAPEIQLGKFAVSPTRIIPSSPSYFSGSPKFIDHQIKLEALLDKYSTLPTVSASEAPRMAWFKLAQFRDFLGEPIPAKKYKNFQKVLQRLNRILPSVAPPEVRKALNDYVRPGNPYANKPAPAEVDEFGRGRGKGKRKESSAVVSLVEGEGHVMVNDRNIVDVFPRVHDRESALWALRCTSRLDKYNVWARVSGGGVTGQAEAITLAVARALMVHEPALKPILRQAGVISVDARRVERKKPGHVKARKMPTWVKRHAVLQKSADSLDIGYPVTPNGGAAHARNRDASRSFREPLGDPMKMMLMVTLNTMAISQPTDSYPFLNKALASIVPVCPTLLVDNYDSDELYMFKPKIRVHDDRHGTRTKIHTQAARHLYSVD</sequence>
<keyword evidence="2 6" id="KW-0689">Ribosomal protein</keyword>
<dbReference type="GO" id="GO:0006412">
    <property type="term" value="P:translation"/>
    <property type="evidence" value="ECO:0007669"/>
    <property type="project" value="InterPro"/>
</dbReference>
<dbReference type="PROSITE" id="PS00360">
    <property type="entry name" value="RIBOSOMAL_S9"/>
    <property type="match status" value="1"/>
</dbReference>
<name>A0A0U1LZS3_TALIS</name>
<comment type="similarity">
    <text evidence="1 6">Belongs to the universal ribosomal protein uS9 family.</text>
</comment>
<dbReference type="PANTHER" id="PTHR21569">
    <property type="entry name" value="RIBOSOMAL PROTEIN S9"/>
    <property type="match status" value="1"/>
</dbReference>
<dbReference type="GO" id="GO:0003735">
    <property type="term" value="F:structural constituent of ribosome"/>
    <property type="evidence" value="ECO:0007669"/>
    <property type="project" value="InterPro"/>
</dbReference>
<evidence type="ECO:0000256" key="6">
    <source>
        <dbReference type="RuleBase" id="RU003815"/>
    </source>
</evidence>
<evidence type="ECO:0000313" key="8">
    <source>
        <dbReference type="EMBL" id="CRG88808.1"/>
    </source>
</evidence>
<dbReference type="GO" id="GO:0005763">
    <property type="term" value="C:mitochondrial small ribosomal subunit"/>
    <property type="evidence" value="ECO:0007669"/>
    <property type="project" value="TreeGrafter"/>
</dbReference>
<dbReference type="InterPro" id="IPR014721">
    <property type="entry name" value="Ribsml_uS5_D2-typ_fold_subgr"/>
</dbReference>
<dbReference type="EMBL" id="CVMT01000005">
    <property type="protein sequence ID" value="CRG88808.1"/>
    <property type="molecule type" value="Genomic_DNA"/>
</dbReference>
<dbReference type="STRING" id="28573.A0A0U1LZS3"/>
<dbReference type="PANTHER" id="PTHR21569:SF1">
    <property type="entry name" value="SMALL RIBOSOMAL SUBUNIT PROTEIN US9M"/>
    <property type="match status" value="1"/>
</dbReference>
<evidence type="ECO:0000256" key="3">
    <source>
        <dbReference type="ARBA" id="ARBA00023274"/>
    </source>
</evidence>
<evidence type="ECO:0000313" key="9">
    <source>
        <dbReference type="Proteomes" id="UP000054383"/>
    </source>
</evidence>
<evidence type="ECO:0000256" key="5">
    <source>
        <dbReference type="ARBA" id="ARBA00042623"/>
    </source>
</evidence>
<dbReference type="InterPro" id="IPR000754">
    <property type="entry name" value="Ribosomal_uS9"/>
</dbReference>
<dbReference type="NCBIfam" id="NF001099">
    <property type="entry name" value="PRK00132.1"/>
    <property type="match status" value="1"/>
</dbReference>
<evidence type="ECO:0000256" key="7">
    <source>
        <dbReference type="SAM" id="MobiDB-lite"/>
    </source>
</evidence>
<dbReference type="Gene3D" id="3.30.230.10">
    <property type="match status" value="1"/>
</dbReference>
<dbReference type="Pfam" id="PF00380">
    <property type="entry name" value="Ribosomal_S9"/>
    <property type="match status" value="1"/>
</dbReference>
<dbReference type="Proteomes" id="UP000054383">
    <property type="component" value="Unassembled WGS sequence"/>
</dbReference>
<keyword evidence="3 6" id="KW-0687">Ribonucleoprotein</keyword>
<dbReference type="OrthoDB" id="10254627at2759"/>
<evidence type="ECO:0000256" key="1">
    <source>
        <dbReference type="ARBA" id="ARBA00005251"/>
    </source>
</evidence>
<feature type="region of interest" description="Disordered" evidence="7">
    <location>
        <begin position="207"/>
        <end position="229"/>
    </location>
</feature>
<dbReference type="SUPFAM" id="SSF54211">
    <property type="entry name" value="Ribosomal protein S5 domain 2-like"/>
    <property type="match status" value="1"/>
</dbReference>
<dbReference type="InterPro" id="IPR020568">
    <property type="entry name" value="Ribosomal_Su5_D2-typ_SF"/>
</dbReference>
<evidence type="ECO:0000256" key="2">
    <source>
        <dbReference type="ARBA" id="ARBA00022980"/>
    </source>
</evidence>
<organism evidence="8 9">
    <name type="scientific">Talaromyces islandicus</name>
    <name type="common">Penicillium islandicum</name>
    <dbReference type="NCBI Taxonomy" id="28573"/>
    <lineage>
        <taxon>Eukaryota</taxon>
        <taxon>Fungi</taxon>
        <taxon>Dikarya</taxon>
        <taxon>Ascomycota</taxon>
        <taxon>Pezizomycotina</taxon>
        <taxon>Eurotiomycetes</taxon>
        <taxon>Eurotiomycetidae</taxon>
        <taxon>Eurotiales</taxon>
        <taxon>Trichocomaceae</taxon>
        <taxon>Talaromyces</taxon>
        <taxon>Talaromyces sect. Islandici</taxon>
    </lineage>
</organism>
<reference evidence="8 9" key="1">
    <citation type="submission" date="2015-04" db="EMBL/GenBank/DDBJ databases">
        <authorList>
            <person name="Syromyatnikov M.Y."/>
            <person name="Popov V.N."/>
        </authorList>
    </citation>
    <scope>NUCLEOTIDE SEQUENCE [LARGE SCALE GENOMIC DNA]</scope>
    <source>
        <strain evidence="8">WF-38-12</strain>
    </source>
</reference>
<dbReference type="InterPro" id="IPR020574">
    <property type="entry name" value="Ribosomal_uS9_CS"/>
</dbReference>
<dbReference type="InterPro" id="IPR023035">
    <property type="entry name" value="Ribosomal_uS9_bac/plastid"/>
</dbReference>
<evidence type="ECO:0000256" key="4">
    <source>
        <dbReference type="ARBA" id="ARBA00039318"/>
    </source>
</evidence>
<dbReference type="AlphaFoldDB" id="A0A0U1LZS3"/>
<dbReference type="GO" id="GO:0003723">
    <property type="term" value="F:RNA binding"/>
    <property type="evidence" value="ECO:0007669"/>
    <property type="project" value="TreeGrafter"/>
</dbReference>
<dbReference type="FunFam" id="3.30.230.10:FF:000001">
    <property type="entry name" value="30S ribosomal protein S9"/>
    <property type="match status" value="1"/>
</dbReference>
<keyword evidence="9" id="KW-1185">Reference proteome</keyword>
<protein>
    <recommendedName>
        <fullName evidence="4">Small ribosomal subunit protein uS9m</fullName>
    </recommendedName>
    <alternativeName>
        <fullName evidence="5">37S ribosomal protein S9, mitochondrial</fullName>
    </alternativeName>
</protein>